<dbReference type="NCBIfam" id="TIGR04364">
    <property type="entry name" value="methyltran_FxLD"/>
    <property type="match status" value="1"/>
</dbReference>
<dbReference type="SUPFAM" id="SSF53335">
    <property type="entry name" value="S-adenosyl-L-methionine-dependent methyltransferases"/>
    <property type="match status" value="1"/>
</dbReference>
<proteinExistence type="inferred from homology"/>
<evidence type="ECO:0000256" key="3">
    <source>
        <dbReference type="ARBA" id="ARBA00011890"/>
    </source>
</evidence>
<dbReference type="EC" id="2.1.1.77" evidence="3"/>
<dbReference type="CDD" id="cd02440">
    <property type="entry name" value="AdoMet_MTases"/>
    <property type="match status" value="1"/>
</dbReference>
<keyword evidence="6 12" id="KW-0489">Methyltransferase</keyword>
<protein>
    <recommendedName>
        <fullName evidence="4">Protein-L-isoaspartate O-methyltransferase</fullName>
        <ecNumber evidence="3">2.1.1.77</ecNumber>
    </recommendedName>
    <alternativeName>
        <fullName evidence="11">L-isoaspartyl protein carboxyl methyltransferase</fullName>
    </alternativeName>
    <alternativeName>
        <fullName evidence="9">Protein L-isoaspartyl methyltransferase</fullName>
    </alternativeName>
    <alternativeName>
        <fullName evidence="10">Protein-beta-aspartate methyltransferase</fullName>
    </alternativeName>
</protein>
<evidence type="ECO:0000313" key="12">
    <source>
        <dbReference type="EMBL" id="SDQ14290.1"/>
    </source>
</evidence>
<evidence type="ECO:0000256" key="1">
    <source>
        <dbReference type="ARBA" id="ARBA00004496"/>
    </source>
</evidence>
<evidence type="ECO:0000313" key="13">
    <source>
        <dbReference type="Proteomes" id="UP000199301"/>
    </source>
</evidence>
<gene>
    <name evidence="12" type="ORF">SAMN04489718_0443</name>
</gene>
<evidence type="ECO:0000256" key="7">
    <source>
        <dbReference type="ARBA" id="ARBA00022679"/>
    </source>
</evidence>
<evidence type="ECO:0000256" key="8">
    <source>
        <dbReference type="ARBA" id="ARBA00022691"/>
    </source>
</evidence>
<evidence type="ECO:0000256" key="11">
    <source>
        <dbReference type="ARBA" id="ARBA00031350"/>
    </source>
</evidence>
<evidence type="ECO:0000256" key="9">
    <source>
        <dbReference type="ARBA" id="ARBA00030757"/>
    </source>
</evidence>
<keyword evidence="5" id="KW-0963">Cytoplasm</keyword>
<reference evidence="13" key="1">
    <citation type="submission" date="2016-10" db="EMBL/GenBank/DDBJ databases">
        <authorList>
            <person name="Varghese N."/>
            <person name="Submissions S."/>
        </authorList>
    </citation>
    <scope>NUCLEOTIDE SEQUENCE [LARGE SCALE GENOMIC DNA]</scope>
    <source>
        <strain evidence="13">DSM 45459</strain>
    </source>
</reference>
<dbReference type="RefSeq" id="WP_092520695.1">
    <property type="nucleotide sequence ID" value="NZ_FNKO01000001.1"/>
</dbReference>
<organism evidence="12 13">
    <name type="scientific">Actinopolyspora saharensis</name>
    <dbReference type="NCBI Taxonomy" id="995062"/>
    <lineage>
        <taxon>Bacteria</taxon>
        <taxon>Bacillati</taxon>
        <taxon>Actinomycetota</taxon>
        <taxon>Actinomycetes</taxon>
        <taxon>Actinopolysporales</taxon>
        <taxon>Actinopolysporaceae</taxon>
        <taxon>Actinopolyspora</taxon>
    </lineage>
</organism>
<dbReference type="Proteomes" id="UP000199301">
    <property type="component" value="Unassembled WGS sequence"/>
</dbReference>
<dbReference type="OrthoDB" id="4035289at2"/>
<dbReference type="AlphaFoldDB" id="A0A1H0YGY3"/>
<comment type="subcellular location">
    <subcellularLocation>
        <location evidence="1">Cytoplasm</location>
    </subcellularLocation>
</comment>
<evidence type="ECO:0000256" key="5">
    <source>
        <dbReference type="ARBA" id="ARBA00022490"/>
    </source>
</evidence>
<evidence type="ECO:0000256" key="4">
    <source>
        <dbReference type="ARBA" id="ARBA00013346"/>
    </source>
</evidence>
<evidence type="ECO:0000256" key="2">
    <source>
        <dbReference type="ARBA" id="ARBA00005369"/>
    </source>
</evidence>
<dbReference type="PANTHER" id="PTHR11579:SF0">
    <property type="entry name" value="PROTEIN-L-ISOASPARTATE(D-ASPARTATE) O-METHYLTRANSFERASE"/>
    <property type="match status" value="1"/>
</dbReference>
<dbReference type="InterPro" id="IPR027573">
    <property type="entry name" value="Methyltran_FxLD"/>
</dbReference>
<keyword evidence="13" id="KW-1185">Reference proteome</keyword>
<dbReference type="PANTHER" id="PTHR11579">
    <property type="entry name" value="PROTEIN-L-ISOASPARTATE O-METHYLTRANSFERASE"/>
    <property type="match status" value="1"/>
</dbReference>
<dbReference type="GO" id="GO:0004719">
    <property type="term" value="F:protein-L-isoaspartate (D-aspartate) O-methyltransferase activity"/>
    <property type="evidence" value="ECO:0007669"/>
    <property type="project" value="UniProtKB-EC"/>
</dbReference>
<dbReference type="STRING" id="995062.SAMN04489718_0443"/>
<keyword evidence="7 12" id="KW-0808">Transferase</keyword>
<name>A0A1H0YGY3_9ACTN</name>
<dbReference type="GO" id="GO:0005737">
    <property type="term" value="C:cytoplasm"/>
    <property type="evidence" value="ECO:0007669"/>
    <property type="project" value="UniProtKB-SubCell"/>
</dbReference>
<dbReference type="Gene3D" id="3.40.50.150">
    <property type="entry name" value="Vaccinia Virus protein VP39"/>
    <property type="match status" value="1"/>
</dbReference>
<keyword evidence="8" id="KW-0949">S-adenosyl-L-methionine</keyword>
<dbReference type="InterPro" id="IPR029063">
    <property type="entry name" value="SAM-dependent_MTases_sf"/>
</dbReference>
<dbReference type="Pfam" id="PF01135">
    <property type="entry name" value="PCMT"/>
    <property type="match status" value="1"/>
</dbReference>
<comment type="similarity">
    <text evidence="2">Belongs to the methyltransferase superfamily. L-isoaspartyl/D-aspartyl protein methyltransferase family.</text>
</comment>
<evidence type="ECO:0000256" key="10">
    <source>
        <dbReference type="ARBA" id="ARBA00031323"/>
    </source>
</evidence>
<evidence type="ECO:0000256" key="6">
    <source>
        <dbReference type="ARBA" id="ARBA00022603"/>
    </source>
</evidence>
<dbReference type="GO" id="GO:0032259">
    <property type="term" value="P:methylation"/>
    <property type="evidence" value="ECO:0007669"/>
    <property type="project" value="UniProtKB-KW"/>
</dbReference>
<sequence length="417" mass="45849">MNTEATAASAQELRARMVEKVRGDGFATNPRVERVLRQMPRHEFVPEADLQTAYHPFEAVITHRFADGTSLSCASAPFVVAMMLDQLDVQPGHRVLEIGAGTGYNAALLAELTGDSRLVTTIDADPEVTEQARRNLNAAGYGHTHVVTGDGTHGVPENGPYDRIIATVSPWDIPPSWWQQLAPAGRMVLPLRWRGQTRAVALAERGGKLVSDGVELCGFVPMTGDTEGERTAPITDDGTVSLHWDRDQPIDPAKLRGVLDTPHTSRWSGHMMVANEPFDGIWLRLTAEDSRTCRINAHPNVPRELVTPLAPMRSPALADGESLAYVTQHRHRTEEGPRWELGAIGHGPNAAALADRLVEVIEHWAHAREQRPTIIAYPADAASTEHDYGATIEKRHSRLAVTYTPEPDQPAKNHQRF</sequence>
<accession>A0A1H0YGY3</accession>
<dbReference type="EMBL" id="FNKO01000001">
    <property type="protein sequence ID" value="SDQ14290.1"/>
    <property type="molecule type" value="Genomic_DNA"/>
</dbReference>
<dbReference type="PROSITE" id="PS01279">
    <property type="entry name" value="PCMT"/>
    <property type="match status" value="1"/>
</dbReference>
<dbReference type="InterPro" id="IPR000682">
    <property type="entry name" value="PCMT"/>
</dbReference>